<evidence type="ECO:0000256" key="1">
    <source>
        <dbReference type="SAM" id="Phobius"/>
    </source>
</evidence>
<evidence type="ECO:0000313" key="2">
    <source>
        <dbReference type="EMBL" id="RYR06636.1"/>
    </source>
</evidence>
<dbReference type="AlphaFoldDB" id="A0A444YXL0"/>
<keyword evidence="1" id="KW-0472">Membrane</keyword>
<dbReference type="STRING" id="3818.A0A444YXL0"/>
<feature type="transmembrane region" description="Helical" evidence="1">
    <location>
        <begin position="42"/>
        <end position="68"/>
    </location>
</feature>
<keyword evidence="1" id="KW-1133">Transmembrane helix</keyword>
<sequence>MWLMSRKGGSGFSSSSTAEQVTHGIDATGPTTIVTDNDLKCAFWLLLGILIQGQPVVLVLKLLVFLLCMACM</sequence>
<keyword evidence="1" id="KW-0812">Transmembrane</keyword>
<dbReference type="EMBL" id="SDMP01000015">
    <property type="protein sequence ID" value="RYR06636.1"/>
    <property type="molecule type" value="Genomic_DNA"/>
</dbReference>
<proteinExistence type="predicted"/>
<name>A0A444YXL0_ARAHY</name>
<gene>
    <name evidence="2" type="ORF">Ahy_B05g073946</name>
</gene>
<comment type="caution">
    <text evidence="2">The sequence shown here is derived from an EMBL/GenBank/DDBJ whole genome shotgun (WGS) entry which is preliminary data.</text>
</comment>
<dbReference type="Proteomes" id="UP000289738">
    <property type="component" value="Chromosome B05"/>
</dbReference>
<evidence type="ECO:0000313" key="3">
    <source>
        <dbReference type="Proteomes" id="UP000289738"/>
    </source>
</evidence>
<keyword evidence="3" id="KW-1185">Reference proteome</keyword>
<organism evidence="2 3">
    <name type="scientific">Arachis hypogaea</name>
    <name type="common">Peanut</name>
    <dbReference type="NCBI Taxonomy" id="3818"/>
    <lineage>
        <taxon>Eukaryota</taxon>
        <taxon>Viridiplantae</taxon>
        <taxon>Streptophyta</taxon>
        <taxon>Embryophyta</taxon>
        <taxon>Tracheophyta</taxon>
        <taxon>Spermatophyta</taxon>
        <taxon>Magnoliopsida</taxon>
        <taxon>eudicotyledons</taxon>
        <taxon>Gunneridae</taxon>
        <taxon>Pentapetalae</taxon>
        <taxon>rosids</taxon>
        <taxon>fabids</taxon>
        <taxon>Fabales</taxon>
        <taxon>Fabaceae</taxon>
        <taxon>Papilionoideae</taxon>
        <taxon>50 kb inversion clade</taxon>
        <taxon>dalbergioids sensu lato</taxon>
        <taxon>Dalbergieae</taxon>
        <taxon>Pterocarpus clade</taxon>
        <taxon>Arachis</taxon>
    </lineage>
</organism>
<reference evidence="2 3" key="1">
    <citation type="submission" date="2019-01" db="EMBL/GenBank/DDBJ databases">
        <title>Sequencing of cultivated peanut Arachis hypogaea provides insights into genome evolution and oil improvement.</title>
        <authorList>
            <person name="Chen X."/>
        </authorList>
    </citation>
    <scope>NUCLEOTIDE SEQUENCE [LARGE SCALE GENOMIC DNA]</scope>
    <source>
        <strain evidence="3">cv. Fuhuasheng</strain>
        <tissue evidence="2">Leaves</tissue>
    </source>
</reference>
<accession>A0A444YXL0</accession>
<protein>
    <submittedName>
        <fullName evidence="2">Uncharacterized protein</fullName>
    </submittedName>
</protein>